<sequence>MPTHVVLNVYCALKSGSGCRVATLVPIFCDANVTTVYRPLQFGGAAVAAGAAQTDAAAMTVAAVNA</sequence>
<evidence type="ECO:0000313" key="1">
    <source>
        <dbReference type="EMBL" id="BBY75938.1"/>
    </source>
</evidence>
<gene>
    <name evidence="1" type="ORF">MPRF_28370</name>
</gene>
<proteinExistence type="predicted"/>
<accession>A0A7I7U3L1</accession>
<dbReference type="EMBL" id="AP022598">
    <property type="protein sequence ID" value="BBY75938.1"/>
    <property type="molecule type" value="Genomic_DNA"/>
</dbReference>
<dbReference type="Proteomes" id="UP000466554">
    <property type="component" value="Chromosome"/>
</dbReference>
<protein>
    <submittedName>
        <fullName evidence="1">Uncharacterized protein</fullName>
    </submittedName>
</protein>
<name>A0A7I7U3L1_MYCPF</name>
<organism evidence="1 2">
    <name type="scientific">Mycolicibacterium parafortuitum</name>
    <name type="common">Mycobacterium parafortuitum</name>
    <dbReference type="NCBI Taxonomy" id="39692"/>
    <lineage>
        <taxon>Bacteria</taxon>
        <taxon>Bacillati</taxon>
        <taxon>Actinomycetota</taxon>
        <taxon>Actinomycetes</taxon>
        <taxon>Mycobacteriales</taxon>
        <taxon>Mycobacteriaceae</taxon>
        <taxon>Mycolicibacterium</taxon>
    </lineage>
</organism>
<evidence type="ECO:0000313" key="2">
    <source>
        <dbReference type="Proteomes" id="UP000466554"/>
    </source>
</evidence>
<reference evidence="1 2" key="1">
    <citation type="journal article" date="2019" name="Emerg. Microbes Infect.">
        <title>Comprehensive subspecies identification of 175 nontuberculous mycobacteria species based on 7547 genomic profiles.</title>
        <authorList>
            <person name="Matsumoto Y."/>
            <person name="Kinjo T."/>
            <person name="Motooka D."/>
            <person name="Nabeya D."/>
            <person name="Jung N."/>
            <person name="Uechi K."/>
            <person name="Horii T."/>
            <person name="Iida T."/>
            <person name="Fujita J."/>
            <person name="Nakamura S."/>
        </authorList>
    </citation>
    <scope>NUCLEOTIDE SEQUENCE [LARGE SCALE GENOMIC DNA]</scope>
    <source>
        <strain evidence="1 2">JCM 6367</strain>
    </source>
</reference>
<dbReference type="AlphaFoldDB" id="A0A7I7U3L1"/>